<dbReference type="SMART" id="SM00267">
    <property type="entry name" value="GGDEF"/>
    <property type="match status" value="1"/>
</dbReference>
<keyword evidence="1" id="KW-1133">Transmembrane helix</keyword>
<dbReference type="PANTHER" id="PTHR44757">
    <property type="entry name" value="DIGUANYLATE CYCLASE DGCP"/>
    <property type="match status" value="1"/>
</dbReference>
<sequence>MRIPRGLDALLPAGTLAAVAAVLAALLLPADTANPIIVLVDLVLIAALTYLFHRTGRVPGLARPAARFWAGLSYALGAYSLGMAVDFTALLVTAVTGREIPMYGAQIVYPLAGLVILYAVFRYPTTTQSRSERLRVGLDVGIVLLGAASFIWYFTVSPRWTPGDNLLWLSDALALPVMVLVAGFGVLRVAFAGAKLLERRTLACFLVCIVVSGFATAVPGSRDRVPMASTVLLLLAQLVSIVGALIQLRATTGGEVRAERRSRRTVSLLPYGASAAAFGLLIIVVAPDLDWRRWGVLVAVGAVMLLVTVRQLAAMRENDQLLAANRVLTEKLRHQAWHDELTGLGNRAQFIHRIAGSGGDTAVLLLDLDGFKAVNDTLGHDAGDRLLCEVASRITGEAGDATVFRLGGDEFVVLAARPADDIARLADRLVAAIAEPAVLDGREVRVGASIGITFVGDAGPEAAELLRRADAAMYAVKSAGKNNWRVSAGA</sequence>
<keyword evidence="1" id="KW-0472">Membrane</keyword>
<accession>A0ABS5Z0C3</accession>
<feature type="transmembrane region" description="Helical" evidence="1">
    <location>
        <begin position="74"/>
        <end position="95"/>
    </location>
</feature>
<keyword evidence="4" id="KW-1185">Reference proteome</keyword>
<dbReference type="Pfam" id="PF00990">
    <property type="entry name" value="GGDEF"/>
    <property type="match status" value="1"/>
</dbReference>
<dbReference type="InterPro" id="IPR029787">
    <property type="entry name" value="Nucleotide_cyclase"/>
</dbReference>
<feature type="transmembrane region" description="Helical" evidence="1">
    <location>
        <begin position="293"/>
        <end position="313"/>
    </location>
</feature>
<dbReference type="InterPro" id="IPR052155">
    <property type="entry name" value="Biofilm_reg_signaling"/>
</dbReference>
<feature type="transmembrane region" description="Helical" evidence="1">
    <location>
        <begin position="36"/>
        <end position="53"/>
    </location>
</feature>
<dbReference type="Gene3D" id="3.30.70.270">
    <property type="match status" value="1"/>
</dbReference>
<feature type="transmembrane region" description="Helical" evidence="1">
    <location>
        <begin position="202"/>
        <end position="221"/>
    </location>
</feature>
<feature type="transmembrane region" description="Helical" evidence="1">
    <location>
        <begin position="166"/>
        <end position="190"/>
    </location>
</feature>
<dbReference type="NCBIfam" id="TIGR00254">
    <property type="entry name" value="GGDEF"/>
    <property type="match status" value="1"/>
</dbReference>
<dbReference type="SUPFAM" id="SSF55073">
    <property type="entry name" value="Nucleotide cyclase"/>
    <property type="match status" value="1"/>
</dbReference>
<gene>
    <name evidence="3" type="ORF">KOI35_36855</name>
</gene>
<evidence type="ECO:0000259" key="2">
    <source>
        <dbReference type="PROSITE" id="PS50887"/>
    </source>
</evidence>
<feature type="transmembrane region" description="Helical" evidence="1">
    <location>
        <begin position="136"/>
        <end position="154"/>
    </location>
</feature>
<dbReference type="RefSeq" id="WP_215793327.1">
    <property type="nucleotide sequence ID" value="NZ_JAHKKG010000013.1"/>
</dbReference>
<evidence type="ECO:0000313" key="4">
    <source>
        <dbReference type="Proteomes" id="UP001519654"/>
    </source>
</evidence>
<feature type="domain" description="GGDEF" evidence="2">
    <location>
        <begin position="359"/>
        <end position="489"/>
    </location>
</feature>
<reference evidence="3 4" key="1">
    <citation type="submission" date="2021-06" db="EMBL/GenBank/DDBJ databases">
        <title>Actinoplanes lichenicola sp. nov., and Actinoplanes ovalisporus sp. nov., isolated from lichen in Thailand.</title>
        <authorList>
            <person name="Saeng-In P."/>
            <person name="Kanchanasin P."/>
            <person name="Yuki M."/>
            <person name="Kudo T."/>
            <person name="Ohkuma M."/>
            <person name="Phongsopitanun W."/>
            <person name="Tanasupawat S."/>
        </authorList>
    </citation>
    <scope>NUCLEOTIDE SEQUENCE [LARGE SCALE GENOMIC DNA]</scope>
    <source>
        <strain evidence="3 4">NBRC 110975</strain>
    </source>
</reference>
<organism evidence="3 4">
    <name type="scientific">Paractinoplanes bogorensis</name>
    <dbReference type="NCBI Taxonomy" id="1610840"/>
    <lineage>
        <taxon>Bacteria</taxon>
        <taxon>Bacillati</taxon>
        <taxon>Actinomycetota</taxon>
        <taxon>Actinomycetes</taxon>
        <taxon>Micromonosporales</taxon>
        <taxon>Micromonosporaceae</taxon>
        <taxon>Paractinoplanes</taxon>
    </lineage>
</organism>
<feature type="transmembrane region" description="Helical" evidence="1">
    <location>
        <begin position="268"/>
        <end position="287"/>
    </location>
</feature>
<evidence type="ECO:0000313" key="3">
    <source>
        <dbReference type="EMBL" id="MBU2669098.1"/>
    </source>
</evidence>
<keyword evidence="1" id="KW-0812">Transmembrane</keyword>
<dbReference type="EMBL" id="JAHKKG010000013">
    <property type="protein sequence ID" value="MBU2669098.1"/>
    <property type="molecule type" value="Genomic_DNA"/>
</dbReference>
<proteinExistence type="predicted"/>
<feature type="transmembrane region" description="Helical" evidence="1">
    <location>
        <begin position="9"/>
        <end position="30"/>
    </location>
</feature>
<comment type="caution">
    <text evidence="3">The sequence shown here is derived from an EMBL/GenBank/DDBJ whole genome shotgun (WGS) entry which is preliminary data.</text>
</comment>
<protein>
    <submittedName>
        <fullName evidence="3">GGDEF domain-containing protein</fullName>
    </submittedName>
</protein>
<feature type="transmembrane region" description="Helical" evidence="1">
    <location>
        <begin position="107"/>
        <end position="124"/>
    </location>
</feature>
<feature type="transmembrane region" description="Helical" evidence="1">
    <location>
        <begin position="227"/>
        <end position="248"/>
    </location>
</feature>
<dbReference type="PROSITE" id="PS50887">
    <property type="entry name" value="GGDEF"/>
    <property type="match status" value="1"/>
</dbReference>
<dbReference type="CDD" id="cd01949">
    <property type="entry name" value="GGDEF"/>
    <property type="match status" value="1"/>
</dbReference>
<dbReference type="PANTHER" id="PTHR44757:SF2">
    <property type="entry name" value="BIOFILM ARCHITECTURE MAINTENANCE PROTEIN MBAA"/>
    <property type="match status" value="1"/>
</dbReference>
<dbReference type="InterPro" id="IPR043128">
    <property type="entry name" value="Rev_trsase/Diguanyl_cyclase"/>
</dbReference>
<dbReference type="InterPro" id="IPR000160">
    <property type="entry name" value="GGDEF_dom"/>
</dbReference>
<dbReference type="Proteomes" id="UP001519654">
    <property type="component" value="Unassembled WGS sequence"/>
</dbReference>
<evidence type="ECO:0000256" key="1">
    <source>
        <dbReference type="SAM" id="Phobius"/>
    </source>
</evidence>
<name>A0ABS5Z0C3_9ACTN</name>